<dbReference type="Proteomes" id="UP000295560">
    <property type="component" value="Unassembled WGS sequence"/>
</dbReference>
<evidence type="ECO:0000256" key="5">
    <source>
        <dbReference type="ARBA" id="ARBA00022842"/>
    </source>
</evidence>
<evidence type="ECO:0000256" key="6">
    <source>
        <dbReference type="ARBA" id="ARBA00023268"/>
    </source>
</evidence>
<dbReference type="NCBIfam" id="NF010707">
    <property type="entry name" value="PRK14109.1"/>
    <property type="match status" value="1"/>
</dbReference>
<dbReference type="InterPro" id="IPR005190">
    <property type="entry name" value="GlnE_rpt_dom"/>
</dbReference>
<gene>
    <name evidence="7" type="primary">glnE</name>
    <name evidence="10" type="ORF">EV378_5676</name>
</gene>
<keyword evidence="11" id="KW-1185">Reference proteome</keyword>
<dbReference type="GO" id="GO:0005524">
    <property type="term" value="F:ATP binding"/>
    <property type="evidence" value="ECO:0007669"/>
    <property type="project" value="UniProtKB-UniRule"/>
</dbReference>
<feature type="region of interest" description="Adenylyl transferase" evidence="7">
    <location>
        <begin position="512"/>
        <end position="1026"/>
    </location>
</feature>
<comment type="similarity">
    <text evidence="7">Belongs to the GlnE family.</text>
</comment>
<dbReference type="SUPFAM" id="SSF81593">
    <property type="entry name" value="Nucleotidyltransferase substrate binding subunit/domain"/>
    <property type="match status" value="2"/>
</dbReference>
<dbReference type="Pfam" id="PF03710">
    <property type="entry name" value="GlnE"/>
    <property type="match status" value="2"/>
</dbReference>
<organism evidence="10 11">
    <name type="scientific">Pseudonocardia endophytica</name>
    <dbReference type="NCBI Taxonomy" id="401976"/>
    <lineage>
        <taxon>Bacteria</taxon>
        <taxon>Bacillati</taxon>
        <taxon>Actinomycetota</taxon>
        <taxon>Actinomycetes</taxon>
        <taxon>Pseudonocardiales</taxon>
        <taxon>Pseudonocardiaceae</taxon>
        <taxon>Pseudonocardia</taxon>
    </lineage>
</organism>
<keyword evidence="4 7" id="KW-0067">ATP-binding</keyword>
<comment type="cofactor">
    <cofactor evidence="7">
        <name>Mg(2+)</name>
        <dbReference type="ChEBI" id="CHEBI:18420"/>
    </cofactor>
</comment>
<evidence type="ECO:0000256" key="4">
    <source>
        <dbReference type="ARBA" id="ARBA00022840"/>
    </source>
</evidence>
<dbReference type="EC" id="2.7.7.42" evidence="7"/>
<comment type="catalytic activity">
    <reaction evidence="7">
        <text>[glutamine synthetase]-L-tyrosine + ATP = [glutamine synthetase]-O(4)-(5'-adenylyl)-L-tyrosine + diphosphate</text>
        <dbReference type="Rhea" id="RHEA:18589"/>
        <dbReference type="Rhea" id="RHEA-COMP:10660"/>
        <dbReference type="Rhea" id="RHEA-COMP:10661"/>
        <dbReference type="ChEBI" id="CHEBI:30616"/>
        <dbReference type="ChEBI" id="CHEBI:33019"/>
        <dbReference type="ChEBI" id="CHEBI:46858"/>
        <dbReference type="ChEBI" id="CHEBI:83624"/>
        <dbReference type="EC" id="2.7.7.42"/>
    </reaction>
</comment>
<evidence type="ECO:0000259" key="9">
    <source>
        <dbReference type="Pfam" id="PF08335"/>
    </source>
</evidence>
<dbReference type="PANTHER" id="PTHR30621:SF0">
    <property type="entry name" value="BIFUNCTIONAL GLUTAMINE SYNTHETASE ADENYLYLTRANSFERASE_ADENYLYL-REMOVING ENZYME"/>
    <property type="match status" value="1"/>
</dbReference>
<name>A0A4V6NDE9_PSEEN</name>
<keyword evidence="10" id="KW-0436">Ligase</keyword>
<dbReference type="HAMAP" id="MF_00802">
    <property type="entry name" value="GlnE"/>
    <property type="match status" value="1"/>
</dbReference>
<feature type="region of interest" description="Adenylyl removase" evidence="7">
    <location>
        <begin position="1"/>
        <end position="504"/>
    </location>
</feature>
<keyword evidence="6 7" id="KW-0511">Multifunctional enzyme</keyword>
<keyword evidence="1 7" id="KW-0808">Transferase</keyword>
<feature type="domain" description="PII-uridylyltransferase/Glutamine-synthetase adenylyltransferase" evidence="9">
    <location>
        <begin position="354"/>
        <end position="500"/>
    </location>
</feature>
<dbReference type="GO" id="GO:0016874">
    <property type="term" value="F:ligase activity"/>
    <property type="evidence" value="ECO:0007669"/>
    <property type="project" value="UniProtKB-KW"/>
</dbReference>
<evidence type="ECO:0000256" key="7">
    <source>
        <dbReference type="HAMAP-Rule" id="MF_00802"/>
    </source>
</evidence>
<dbReference type="GO" id="GO:0000820">
    <property type="term" value="P:regulation of glutamine family amino acid metabolic process"/>
    <property type="evidence" value="ECO:0007669"/>
    <property type="project" value="UniProtKB-UniRule"/>
</dbReference>
<feature type="domain" description="Glutamate-ammonia ligase adenylyltransferase repeated" evidence="8">
    <location>
        <begin position="610"/>
        <end position="846"/>
    </location>
</feature>
<feature type="domain" description="PII-uridylyltransferase/Glutamine-synthetase adenylyltransferase" evidence="9">
    <location>
        <begin position="888"/>
        <end position="1012"/>
    </location>
</feature>
<dbReference type="GO" id="GO:0008882">
    <property type="term" value="F:[glutamate-ammonia-ligase] adenylyltransferase activity"/>
    <property type="evidence" value="ECO:0007669"/>
    <property type="project" value="UniProtKB-UniRule"/>
</dbReference>
<dbReference type="GO" id="GO:0005829">
    <property type="term" value="C:cytosol"/>
    <property type="evidence" value="ECO:0007669"/>
    <property type="project" value="TreeGrafter"/>
</dbReference>
<dbReference type="CDD" id="cd05401">
    <property type="entry name" value="NT_GlnE_GlnD_like"/>
    <property type="match status" value="2"/>
</dbReference>
<dbReference type="EMBL" id="SMFZ01000002">
    <property type="protein sequence ID" value="TCK21686.1"/>
    <property type="molecule type" value="Genomic_DNA"/>
</dbReference>
<keyword evidence="5 7" id="KW-0460">Magnesium</keyword>
<comment type="caution">
    <text evidence="10">The sequence shown here is derived from an EMBL/GenBank/DDBJ whole genome shotgun (WGS) entry which is preliminary data.</text>
</comment>
<dbReference type="Gene3D" id="3.30.460.10">
    <property type="entry name" value="Beta Polymerase, domain 2"/>
    <property type="match status" value="2"/>
</dbReference>
<dbReference type="Pfam" id="PF08335">
    <property type="entry name" value="GlnD_UR_UTase"/>
    <property type="match status" value="2"/>
</dbReference>
<sequence>MRVVDRRTGTSLARLGLTGSGAGQTLTDLGWWNDDGPVRGAEEIMWALARSPDQELALRAVERLARTKPWPEIEKALHDDAGLRGRLFATLGSSTALGDHLISHPDRWLLLADTPERRNPAPGLEQRTANLLRAVGADPSAPPPGSAGGARATVTGSDGVAALRLAYRDELLGLASADLAAVGNPALPVMEVDDVAAQLADLAEAAITAALAIAMAEHDPPDEMRIAVIGMGKCGGRELNYVSDVDVIFVAEPGGDLTQPATKIASRVMRVAGEACFEVDANLRPEGKQGALVRTLDGHVSYYKRWAKTWEFQALLKARPIAGDPALGRFYIDAVGPLVWHAAERDDFVTDVQAMRRRVLDHIPSDKQERELKLGRGGLRDVEFAVQLLQLVHGRADESLRSPSTLEALAALSAGGYVGRDDGANLAASYRFLRLLEHRLQLQKLRRTHLLPATDDTDGLRWLARAARIRSDGRRDVVGVLLAEWKRNAGRVSRLHEKLFYRPLLTSVSRLAAEGADGTAGQLSPDAAKARLAALGWVSPDGALGHLRSLTGGVSRAAAIQRTLLPVLLDELANSPDPDRGLLAYRRVSEALADTPWYLRLLRDEGAVAQRLMILLGTSALVPDLLGRAPEVLRMLATNSAGASPELTRDPTEVAVALRTTVARQPTPEIAVATARSYRRHEMLRIACADLLGLIDVEDVCVALSSLTDAVVASTLDAVVSARTDDPPATIAVIGMGRLGGYEMSYGSDADVLFVCEPRGGATDHEAAKWSTGIVERVRKLLGSPSPDPALPIDADLRPEGRNGPLVRTLGSYREYYARWSEMWEAQALLRARPIAGNAELGDAFTELIDPIRYPSDGIPEKAVAEIRRIKGRVDAERLPRGADRTTHTKLGHGGLADVEWTVQLLQLQHAGDMPELRTTSTLEGLREAREAGLISMEDSDELIAGWRSATRARNAIMLVKGKPGDQLPRSGREQSAVAAALGYPAGGDPGVFTDDYRRTARRARAVVERVFYGWEDSEKSGGPRR</sequence>
<evidence type="ECO:0000313" key="10">
    <source>
        <dbReference type="EMBL" id="TCK21686.1"/>
    </source>
</evidence>
<accession>A0A4V6NDE9</accession>
<protein>
    <recommendedName>
        <fullName evidence="7">Bifunctional glutamine synthetase adenylyltransferase/adenylyl-removing enzyme</fullName>
    </recommendedName>
    <alternativeName>
        <fullName evidence="7">ATP:glutamine synthetase adenylyltransferase</fullName>
    </alternativeName>
    <alternativeName>
        <fullName evidence="7">ATase</fullName>
    </alternativeName>
    <domain>
        <recommendedName>
            <fullName evidence="7">Glutamine synthetase adenylyl-L-tyrosine phosphorylase</fullName>
            <ecNumber evidence="7">2.7.7.89</ecNumber>
        </recommendedName>
        <alternativeName>
            <fullName evidence="7">Adenylyl removase</fullName>
            <shortName evidence="7">AR</shortName>
            <shortName evidence="7">AT-N</shortName>
        </alternativeName>
    </domain>
    <domain>
        <recommendedName>
            <fullName evidence="7">Glutamine synthetase adenylyl transferase</fullName>
            <ecNumber evidence="7">2.7.7.42</ecNumber>
        </recommendedName>
        <alternativeName>
            <fullName evidence="7">Adenylyl transferase</fullName>
            <shortName evidence="7">AT</shortName>
            <shortName evidence="7">AT-C</shortName>
        </alternativeName>
    </domain>
</protein>
<dbReference type="Gene3D" id="1.20.120.330">
    <property type="entry name" value="Nucleotidyltransferases domain 2"/>
    <property type="match status" value="2"/>
</dbReference>
<evidence type="ECO:0000313" key="11">
    <source>
        <dbReference type="Proteomes" id="UP000295560"/>
    </source>
</evidence>
<dbReference type="SUPFAM" id="SSF81301">
    <property type="entry name" value="Nucleotidyltransferase"/>
    <property type="match status" value="2"/>
</dbReference>
<feature type="domain" description="Glutamate-ammonia ligase adenylyltransferase repeated" evidence="8">
    <location>
        <begin position="161"/>
        <end position="328"/>
    </location>
</feature>
<dbReference type="PANTHER" id="PTHR30621">
    <property type="entry name" value="GLUTAMINE SYNTHETASE ADENYLYLTRANSFERASE"/>
    <property type="match status" value="1"/>
</dbReference>
<reference evidence="10 11" key="1">
    <citation type="submission" date="2019-03" db="EMBL/GenBank/DDBJ databases">
        <title>Sequencing the genomes of 1000 actinobacteria strains.</title>
        <authorList>
            <person name="Klenk H.-P."/>
        </authorList>
    </citation>
    <scope>NUCLEOTIDE SEQUENCE [LARGE SCALE GENOMIC DNA]</scope>
    <source>
        <strain evidence="10 11">DSM 44969</strain>
    </source>
</reference>
<evidence type="ECO:0000256" key="1">
    <source>
        <dbReference type="ARBA" id="ARBA00022679"/>
    </source>
</evidence>
<dbReference type="GO" id="GO:0047388">
    <property type="term" value="F:[glutamine synthetase]-adenylyl-L-tyrosine phosphorylase activity"/>
    <property type="evidence" value="ECO:0007669"/>
    <property type="project" value="UniProtKB-EC"/>
</dbReference>
<dbReference type="AlphaFoldDB" id="A0A4V6NDE9"/>
<keyword evidence="2 7" id="KW-0548">Nucleotidyltransferase</keyword>
<dbReference type="InterPro" id="IPR013546">
    <property type="entry name" value="PII_UdlTrfase/GS_AdlTrfase"/>
</dbReference>
<evidence type="ECO:0000256" key="3">
    <source>
        <dbReference type="ARBA" id="ARBA00022741"/>
    </source>
</evidence>
<dbReference type="EC" id="2.7.7.89" evidence="7"/>
<dbReference type="InterPro" id="IPR043519">
    <property type="entry name" value="NT_sf"/>
</dbReference>
<evidence type="ECO:0000259" key="8">
    <source>
        <dbReference type="Pfam" id="PF03710"/>
    </source>
</evidence>
<evidence type="ECO:0000256" key="2">
    <source>
        <dbReference type="ARBA" id="ARBA00022695"/>
    </source>
</evidence>
<proteinExistence type="inferred from homology"/>
<keyword evidence="3 7" id="KW-0547">Nucleotide-binding</keyword>
<comment type="function">
    <text evidence="7">Involved in the regulation of glutamine synthetase GlnA, a key enzyme in the process to assimilate ammonia. When cellular nitrogen levels are high, the C-terminal adenylyl transferase (AT) inactivates GlnA by covalent transfer of an adenylyl group from ATP to specific tyrosine residue of GlnA, thus reducing its activity. Conversely, when nitrogen levels are low, the N-terminal adenylyl removase (AR) activates GlnA by removing the adenylyl group by phosphorolysis, increasing its activity. The regulatory region of GlnE binds the signal transduction protein PII (GlnB) which indicates the nitrogen status of the cell.</text>
</comment>
<dbReference type="InterPro" id="IPR023057">
    <property type="entry name" value="GlnE"/>
</dbReference>
<dbReference type="GO" id="GO:0000287">
    <property type="term" value="F:magnesium ion binding"/>
    <property type="evidence" value="ECO:0007669"/>
    <property type="project" value="UniProtKB-UniRule"/>
</dbReference>
<comment type="catalytic activity">
    <reaction evidence="7">
        <text>[glutamine synthetase]-O(4)-(5'-adenylyl)-L-tyrosine + phosphate = [glutamine synthetase]-L-tyrosine + ADP</text>
        <dbReference type="Rhea" id="RHEA:43716"/>
        <dbReference type="Rhea" id="RHEA-COMP:10660"/>
        <dbReference type="Rhea" id="RHEA-COMP:10661"/>
        <dbReference type="ChEBI" id="CHEBI:43474"/>
        <dbReference type="ChEBI" id="CHEBI:46858"/>
        <dbReference type="ChEBI" id="CHEBI:83624"/>
        <dbReference type="ChEBI" id="CHEBI:456216"/>
        <dbReference type="EC" id="2.7.7.89"/>
    </reaction>
</comment>